<evidence type="ECO:0000256" key="4">
    <source>
        <dbReference type="ARBA" id="ARBA00022475"/>
    </source>
</evidence>
<evidence type="ECO:0000256" key="8">
    <source>
        <dbReference type="ARBA" id="ARBA00022989"/>
    </source>
</evidence>
<keyword evidence="8 11" id="KW-1133">Transmembrane helix</keyword>
<dbReference type="AlphaFoldDB" id="A0A7X0AY25"/>
<dbReference type="GO" id="GO:0015031">
    <property type="term" value="P:protein transport"/>
    <property type="evidence" value="ECO:0007669"/>
    <property type="project" value="UniProtKB-KW"/>
</dbReference>
<feature type="region of interest" description="Disordered" evidence="10">
    <location>
        <begin position="71"/>
        <end position="178"/>
    </location>
</feature>
<comment type="caution">
    <text evidence="13">The sequence shown here is derived from an EMBL/GenBank/DDBJ whole genome shotgun (WGS) entry which is preliminary data.</text>
</comment>
<keyword evidence="5" id="KW-0997">Cell inner membrane</keyword>
<dbReference type="Gene3D" id="3.30.1150.10">
    <property type="match status" value="1"/>
</dbReference>
<keyword evidence="14" id="KW-1185">Reference proteome</keyword>
<feature type="compositionally biased region" description="Pro residues" evidence="10">
    <location>
        <begin position="161"/>
        <end position="172"/>
    </location>
</feature>
<keyword evidence="4" id="KW-1003">Cell membrane</keyword>
<evidence type="ECO:0000256" key="3">
    <source>
        <dbReference type="ARBA" id="ARBA00022448"/>
    </source>
</evidence>
<reference evidence="13 14" key="1">
    <citation type="submission" date="2020-08" db="EMBL/GenBank/DDBJ databases">
        <title>Genomic Encyclopedia of Type Strains, Phase IV (KMG-IV): sequencing the most valuable type-strain genomes for metagenomic binning, comparative biology and taxonomic classification.</title>
        <authorList>
            <person name="Goeker M."/>
        </authorList>
    </citation>
    <scope>NUCLEOTIDE SEQUENCE [LARGE SCALE GENOMIC DNA]</scope>
    <source>
        <strain evidence="13 14">DSM 22198</strain>
    </source>
</reference>
<keyword evidence="7" id="KW-0653">Protein transport</keyword>
<name>A0A7X0AY25_9PROT</name>
<accession>A0A7X0AY25</accession>
<feature type="region of interest" description="Disordered" evidence="10">
    <location>
        <begin position="1"/>
        <end position="44"/>
    </location>
</feature>
<dbReference type="PANTHER" id="PTHR33446">
    <property type="entry name" value="PROTEIN TONB-RELATED"/>
    <property type="match status" value="1"/>
</dbReference>
<comment type="similarity">
    <text evidence="2">Belongs to the TonB family.</text>
</comment>
<comment type="subcellular location">
    <subcellularLocation>
        <location evidence="1">Cell inner membrane</location>
        <topology evidence="1">Single-pass membrane protein</topology>
        <orientation evidence="1">Periplasmic side</orientation>
    </subcellularLocation>
</comment>
<dbReference type="NCBIfam" id="TIGR01352">
    <property type="entry name" value="tonB_Cterm"/>
    <property type="match status" value="1"/>
</dbReference>
<dbReference type="InterPro" id="IPR037682">
    <property type="entry name" value="TonB_C"/>
</dbReference>
<gene>
    <name evidence="13" type="ORF">FHS74_001264</name>
</gene>
<evidence type="ECO:0000256" key="2">
    <source>
        <dbReference type="ARBA" id="ARBA00006555"/>
    </source>
</evidence>
<feature type="compositionally biased region" description="Pro residues" evidence="10">
    <location>
        <begin position="75"/>
        <end position="98"/>
    </location>
</feature>
<evidence type="ECO:0000256" key="6">
    <source>
        <dbReference type="ARBA" id="ARBA00022692"/>
    </source>
</evidence>
<dbReference type="RefSeq" id="WP_211106145.1">
    <property type="nucleotide sequence ID" value="NZ_JACIIZ010000003.1"/>
</dbReference>
<dbReference type="GO" id="GO:0098797">
    <property type="term" value="C:plasma membrane protein complex"/>
    <property type="evidence" value="ECO:0007669"/>
    <property type="project" value="TreeGrafter"/>
</dbReference>
<feature type="compositionally biased region" description="Pro residues" evidence="10">
    <location>
        <begin position="109"/>
        <end position="151"/>
    </location>
</feature>
<dbReference type="SUPFAM" id="SSF74653">
    <property type="entry name" value="TolA/TonB C-terminal domain"/>
    <property type="match status" value="1"/>
</dbReference>
<evidence type="ECO:0000256" key="7">
    <source>
        <dbReference type="ARBA" id="ARBA00022927"/>
    </source>
</evidence>
<evidence type="ECO:0000259" key="12">
    <source>
        <dbReference type="PROSITE" id="PS52015"/>
    </source>
</evidence>
<organism evidence="13 14">
    <name type="scientific">Nitrospirillum iridis</name>
    <dbReference type="NCBI Taxonomy" id="765888"/>
    <lineage>
        <taxon>Bacteria</taxon>
        <taxon>Pseudomonadati</taxon>
        <taxon>Pseudomonadota</taxon>
        <taxon>Alphaproteobacteria</taxon>
        <taxon>Rhodospirillales</taxon>
        <taxon>Azospirillaceae</taxon>
        <taxon>Nitrospirillum</taxon>
    </lineage>
</organism>
<sequence>MALASTNDNRPPAPPEPAAPQAALPQGAFPRRGTPPRDGLAGTDRTRLVWGGSLAVVLAAHALALPWLMARSTQEPPPPPPALQIDLPPPPAPPPPEAPKPEPPKPEPPKPTPKPPPPKPVMVRPAPSPPQPPAPPQPVATPQPEPPPPSAAAPSAVPAPVAAPAPPAPPSTGPDTYEGRLMAQLNRYKRYPAQARQRHQTGTALLRFTIDRTGHVLSATLARGSGAALLDEETLALVRRADPLPAMPDDRPGPSLELTVPIEFSLN</sequence>
<dbReference type="Pfam" id="PF03544">
    <property type="entry name" value="TonB_C"/>
    <property type="match status" value="1"/>
</dbReference>
<evidence type="ECO:0000256" key="9">
    <source>
        <dbReference type="ARBA" id="ARBA00023136"/>
    </source>
</evidence>
<dbReference type="InterPro" id="IPR006260">
    <property type="entry name" value="TonB/TolA_C"/>
</dbReference>
<evidence type="ECO:0000256" key="5">
    <source>
        <dbReference type="ARBA" id="ARBA00022519"/>
    </source>
</evidence>
<proteinExistence type="inferred from homology"/>
<protein>
    <submittedName>
        <fullName evidence="13">Protein TonB</fullName>
    </submittedName>
</protein>
<dbReference type="InterPro" id="IPR051045">
    <property type="entry name" value="TonB-dependent_transducer"/>
</dbReference>
<dbReference type="EMBL" id="JACIIZ010000003">
    <property type="protein sequence ID" value="MBB6250719.1"/>
    <property type="molecule type" value="Genomic_DNA"/>
</dbReference>
<dbReference type="PRINTS" id="PR01217">
    <property type="entry name" value="PRICHEXTENSN"/>
</dbReference>
<feature type="transmembrane region" description="Helical" evidence="11">
    <location>
        <begin position="48"/>
        <end position="69"/>
    </location>
</feature>
<keyword evidence="3" id="KW-0813">Transport</keyword>
<evidence type="ECO:0000313" key="14">
    <source>
        <dbReference type="Proteomes" id="UP000539175"/>
    </source>
</evidence>
<dbReference type="Proteomes" id="UP000539175">
    <property type="component" value="Unassembled WGS sequence"/>
</dbReference>
<dbReference type="GO" id="GO:0031992">
    <property type="term" value="F:energy transducer activity"/>
    <property type="evidence" value="ECO:0007669"/>
    <property type="project" value="TreeGrafter"/>
</dbReference>
<keyword evidence="9 11" id="KW-0472">Membrane</keyword>
<evidence type="ECO:0000256" key="10">
    <source>
        <dbReference type="SAM" id="MobiDB-lite"/>
    </source>
</evidence>
<dbReference type="PROSITE" id="PS52015">
    <property type="entry name" value="TONB_CTD"/>
    <property type="match status" value="1"/>
</dbReference>
<feature type="domain" description="TonB C-terminal" evidence="12">
    <location>
        <begin position="176"/>
        <end position="267"/>
    </location>
</feature>
<dbReference type="PANTHER" id="PTHR33446:SF2">
    <property type="entry name" value="PROTEIN TONB"/>
    <property type="match status" value="1"/>
</dbReference>
<evidence type="ECO:0000256" key="11">
    <source>
        <dbReference type="SAM" id="Phobius"/>
    </source>
</evidence>
<evidence type="ECO:0000313" key="13">
    <source>
        <dbReference type="EMBL" id="MBB6250719.1"/>
    </source>
</evidence>
<feature type="compositionally biased region" description="Basic and acidic residues" evidence="10">
    <location>
        <begin position="99"/>
        <end position="108"/>
    </location>
</feature>
<feature type="compositionally biased region" description="Low complexity" evidence="10">
    <location>
        <begin position="19"/>
        <end position="30"/>
    </location>
</feature>
<dbReference type="GO" id="GO:0055085">
    <property type="term" value="P:transmembrane transport"/>
    <property type="evidence" value="ECO:0007669"/>
    <property type="project" value="InterPro"/>
</dbReference>
<keyword evidence="6 11" id="KW-0812">Transmembrane</keyword>
<evidence type="ECO:0000256" key="1">
    <source>
        <dbReference type="ARBA" id="ARBA00004383"/>
    </source>
</evidence>